<name>A0A2T5PBU0_9PSED</name>
<dbReference type="Proteomes" id="UP000244064">
    <property type="component" value="Unassembled WGS sequence"/>
</dbReference>
<evidence type="ECO:0000313" key="2">
    <source>
        <dbReference type="EMBL" id="PTU75167.1"/>
    </source>
</evidence>
<dbReference type="RefSeq" id="WP_108106380.1">
    <property type="nucleotide sequence ID" value="NZ_QASN01000011.1"/>
</dbReference>
<organism evidence="2 3">
    <name type="scientific">Pseudomonas mangrovi</name>
    <dbReference type="NCBI Taxonomy" id="2161748"/>
    <lineage>
        <taxon>Bacteria</taxon>
        <taxon>Pseudomonadati</taxon>
        <taxon>Pseudomonadota</taxon>
        <taxon>Gammaproteobacteria</taxon>
        <taxon>Pseudomonadales</taxon>
        <taxon>Pseudomonadaceae</taxon>
        <taxon>Pseudomonas</taxon>
    </lineage>
</organism>
<dbReference type="AlphaFoldDB" id="A0A2T5PBU0"/>
<feature type="compositionally biased region" description="Basic and acidic residues" evidence="1">
    <location>
        <begin position="130"/>
        <end position="139"/>
    </location>
</feature>
<feature type="region of interest" description="Disordered" evidence="1">
    <location>
        <begin position="118"/>
        <end position="139"/>
    </location>
</feature>
<proteinExistence type="predicted"/>
<protein>
    <submittedName>
        <fullName evidence="2">DUF488 domain-containing protein</fullName>
    </submittedName>
</protein>
<dbReference type="PANTHER" id="PTHR36849">
    <property type="entry name" value="CYTOPLASMIC PROTEIN-RELATED"/>
    <property type="match status" value="1"/>
</dbReference>
<dbReference type="OrthoDB" id="9790745at2"/>
<reference evidence="2 3" key="1">
    <citation type="submission" date="2018-04" db="EMBL/GenBank/DDBJ databases">
        <title>Pseudomonas sp. nov., isolated from mangrove soil.</title>
        <authorList>
            <person name="Chen C."/>
        </authorList>
    </citation>
    <scope>NUCLEOTIDE SEQUENCE [LARGE SCALE GENOMIC DNA]</scope>
    <source>
        <strain evidence="2 3">TC-11</strain>
    </source>
</reference>
<comment type="caution">
    <text evidence="2">The sequence shown here is derived from an EMBL/GenBank/DDBJ whole genome shotgun (WGS) entry which is preliminary data.</text>
</comment>
<evidence type="ECO:0000313" key="3">
    <source>
        <dbReference type="Proteomes" id="UP000244064"/>
    </source>
</evidence>
<keyword evidence="3" id="KW-1185">Reference proteome</keyword>
<accession>A0A2T5PBU0</accession>
<dbReference type="PANTHER" id="PTHR36849:SF1">
    <property type="entry name" value="CYTOPLASMIC PROTEIN"/>
    <property type="match status" value="1"/>
</dbReference>
<dbReference type="EMBL" id="QASN01000011">
    <property type="protein sequence ID" value="PTU75167.1"/>
    <property type="molecule type" value="Genomic_DNA"/>
</dbReference>
<sequence>MICCKRVHEPPAAEDGWRVLVDRLWPRGIRRDALVLDEWLPEAAPSTELRRAFAHDPQRFAAFRQGYLSELAGHPEHWWMLLGRAGRQRVTLLYAARDTEHNNARVLADFLEDELERQQPASSPVCYLDVKPEDAGGQR</sequence>
<dbReference type="InterPro" id="IPR052552">
    <property type="entry name" value="YeaO-like"/>
</dbReference>
<evidence type="ECO:0000256" key="1">
    <source>
        <dbReference type="SAM" id="MobiDB-lite"/>
    </source>
</evidence>
<dbReference type="Pfam" id="PF22752">
    <property type="entry name" value="DUF488-N3i"/>
    <property type="match status" value="1"/>
</dbReference>
<gene>
    <name evidence="2" type="ORF">DBO85_06340</name>
</gene>